<evidence type="ECO:0000256" key="1">
    <source>
        <dbReference type="SAM" id="SignalP"/>
    </source>
</evidence>
<organism evidence="3 4">
    <name type="scientific">Acinetobacter bouvetii</name>
    <dbReference type="NCBI Taxonomy" id="202951"/>
    <lineage>
        <taxon>Bacteria</taxon>
        <taxon>Pseudomonadati</taxon>
        <taxon>Pseudomonadota</taxon>
        <taxon>Gammaproteobacteria</taxon>
        <taxon>Moraxellales</taxon>
        <taxon>Moraxellaceae</taxon>
        <taxon>Acinetobacter</taxon>
    </lineage>
</organism>
<dbReference type="Proteomes" id="UP000489961">
    <property type="component" value="Unassembled WGS sequence"/>
</dbReference>
<dbReference type="GO" id="GO:0009297">
    <property type="term" value="P:pilus assembly"/>
    <property type="evidence" value="ECO:0007669"/>
    <property type="project" value="InterPro"/>
</dbReference>
<dbReference type="Gene3D" id="2.60.40.2610">
    <property type="entry name" value="Outer membrane usher protein FimD, plug domain"/>
    <property type="match status" value="1"/>
</dbReference>
<evidence type="ECO:0000313" key="4">
    <source>
        <dbReference type="Proteomes" id="UP000489961"/>
    </source>
</evidence>
<dbReference type="PANTHER" id="PTHR30451">
    <property type="entry name" value="OUTER MEMBRANE USHER PROTEIN"/>
    <property type="match status" value="1"/>
</dbReference>
<dbReference type="RefSeq" id="WP_174559696.1">
    <property type="nucleotide sequence ID" value="NZ_CADDTS010000031.1"/>
</dbReference>
<reference evidence="3 4" key="1">
    <citation type="submission" date="2020-02" db="EMBL/GenBank/DDBJ databases">
        <authorList>
            <person name="Chaudhuri R."/>
        </authorList>
    </citation>
    <scope>NUCLEOTIDE SEQUENCE [LARGE SCALE GENOMIC DNA]</scope>
    <source>
        <strain evidence="3">SFB21</strain>
    </source>
</reference>
<accession>A0A811GJ55</accession>
<dbReference type="InterPro" id="IPR025949">
    <property type="entry name" value="PapC-like_C"/>
</dbReference>
<dbReference type="Pfam" id="PF13953">
    <property type="entry name" value="PapC_C"/>
    <property type="match status" value="1"/>
</dbReference>
<name>A0A811GJ55_9GAMM</name>
<dbReference type="InterPro" id="IPR000015">
    <property type="entry name" value="Fimb_usher"/>
</dbReference>
<dbReference type="EMBL" id="CADDTS010000031">
    <property type="protein sequence ID" value="CAB1215728.1"/>
    <property type="molecule type" value="Genomic_DNA"/>
</dbReference>
<keyword evidence="1" id="KW-0732">Signal</keyword>
<dbReference type="InterPro" id="IPR042186">
    <property type="entry name" value="FimD_plug_dom"/>
</dbReference>
<comment type="caution">
    <text evidence="3">The sequence shown here is derived from an EMBL/GenBank/DDBJ whole genome shotgun (WGS) entry which is preliminary data.</text>
</comment>
<feature type="domain" description="PapC-like C-terminal" evidence="2">
    <location>
        <begin position="689"/>
        <end position="750"/>
    </location>
</feature>
<protein>
    <submittedName>
        <fullName evidence="3">Outer membrane usher protein YehB</fullName>
    </submittedName>
</protein>
<dbReference type="Gene3D" id="2.60.40.3110">
    <property type="match status" value="1"/>
</dbReference>
<feature type="chain" id="PRO_5032777750" evidence="1">
    <location>
        <begin position="21"/>
        <end position="767"/>
    </location>
</feature>
<dbReference type="PANTHER" id="PTHR30451:SF5">
    <property type="entry name" value="SLR0019 PROTEIN"/>
    <property type="match status" value="1"/>
</dbReference>
<proteinExistence type="predicted"/>
<dbReference type="AlphaFoldDB" id="A0A811GJ55"/>
<gene>
    <name evidence="3" type="primary">yehB</name>
    <name evidence="3" type="ORF">SFB21_1809</name>
</gene>
<sequence length="767" mass="86315">MKKQLVICLSMAVMPCYTQAETAHEEFMATLYINQIDQKTDLLIIKKDQQWLTACQDLANTFLDLQALTKVTVAGQSYCMLNTAPITAEFNDAQQSLQMHVPPSFMQNSEQKNNHPNLAAASAPFGGYLNYDALYKKISQQQSYNEFGLKNDLSLFKDNLLFKNSTLLHHSNKANETQDQFTRLFTQFSLEQPNHLTTLQIGDSISPSSPVSRGVYFAGLQYGTSFMQRPGFVYWNIPSIVGSALTPSTVDLYINGIKNYSTKVNPGEFNIQSGALFNGDGKGQMIIEDVLGNKTVQDFDLSVTDQLLRKGLQDYNISAGRLRYNFDEDSNDYRDYFTSVYFRTGLTDTLNLGFSANYLKDLQNFGAFSSQYVPHLGMITLGAAYSHANSANGQKFNLGISKNASYFNLGFNTEYNSEHFKTMGMDDSQNLPKFDHLLYAGLNQIPFIGHLTFNYVEQSQYKKSNLSDKRIFSLRGGKALFSSLYFNYGLSYENQSKDKLLFDLAFSYQFDNKHSAYLSKNNSALYAAINKTDLALTGFDYSASVGKNHESTIFNTDTTLKKSFGDLNLRYSNNQDAYQAQADFQGAFVFLDHSIGLTKSIEYPFALVRLSNQENIDIYKNNEFVGKTNKKGELFVHRLIAYANHDISYDQNQLPIEYETPILNRNLVPYDLRGYVVDLPIIRSFDLSFKLTDFQGAAIPAGSMISYAQNPDHSVPVGSQGIVTIYGLKESTQYTFTVKTGPEQHCTFSYLTAAFNNNNTLIPATCR</sequence>
<dbReference type="Gene3D" id="2.60.40.2070">
    <property type="match status" value="1"/>
</dbReference>
<dbReference type="GO" id="GO:0015473">
    <property type="term" value="F:fimbrial usher porin activity"/>
    <property type="evidence" value="ECO:0007669"/>
    <property type="project" value="InterPro"/>
</dbReference>
<dbReference type="GO" id="GO:0009279">
    <property type="term" value="C:cell outer membrane"/>
    <property type="evidence" value="ECO:0007669"/>
    <property type="project" value="TreeGrafter"/>
</dbReference>
<feature type="signal peptide" evidence="1">
    <location>
        <begin position="1"/>
        <end position="20"/>
    </location>
</feature>
<dbReference type="Pfam" id="PF00577">
    <property type="entry name" value="Usher"/>
    <property type="match status" value="1"/>
</dbReference>
<dbReference type="InterPro" id="IPR043142">
    <property type="entry name" value="PapC-like_C_sf"/>
</dbReference>
<evidence type="ECO:0000313" key="3">
    <source>
        <dbReference type="EMBL" id="CAB1215728.1"/>
    </source>
</evidence>
<evidence type="ECO:0000259" key="2">
    <source>
        <dbReference type="Pfam" id="PF13953"/>
    </source>
</evidence>